<keyword evidence="4" id="KW-0863">Zinc-finger</keyword>
<dbReference type="InterPro" id="IPR012337">
    <property type="entry name" value="RNaseH-like_sf"/>
</dbReference>
<dbReference type="GO" id="GO:0015074">
    <property type="term" value="P:DNA integration"/>
    <property type="evidence" value="ECO:0007669"/>
    <property type="project" value="InterPro"/>
</dbReference>
<dbReference type="Gene3D" id="3.30.420.10">
    <property type="entry name" value="Ribonuclease H-like superfamily/Ribonuclease H"/>
    <property type="match status" value="1"/>
</dbReference>
<dbReference type="GO" id="GO:0003676">
    <property type="term" value="F:nucleic acid binding"/>
    <property type="evidence" value="ECO:0007669"/>
    <property type="project" value="InterPro"/>
</dbReference>
<dbReference type="CDD" id="cd01647">
    <property type="entry name" value="RT_LTR"/>
    <property type="match status" value="1"/>
</dbReference>
<dbReference type="Gene3D" id="3.10.10.10">
    <property type="entry name" value="HIV Type 1 Reverse Transcriptase, subunit A, domain 1"/>
    <property type="match status" value="1"/>
</dbReference>
<feature type="compositionally biased region" description="Basic and acidic residues" evidence="5">
    <location>
        <begin position="39"/>
        <end position="54"/>
    </location>
</feature>
<evidence type="ECO:0000313" key="10">
    <source>
        <dbReference type="Proteomes" id="UP000694546"/>
    </source>
</evidence>
<dbReference type="SUPFAM" id="SSF57756">
    <property type="entry name" value="Retrovirus zinc finger-like domains"/>
    <property type="match status" value="1"/>
</dbReference>
<dbReference type="Gene3D" id="4.10.60.10">
    <property type="entry name" value="Zinc finger, CCHC-type"/>
    <property type="match status" value="1"/>
</dbReference>
<evidence type="ECO:0000313" key="9">
    <source>
        <dbReference type="Ensembl" id="ENSGMOP00000060087.1"/>
    </source>
</evidence>
<feature type="region of interest" description="Disordered" evidence="5">
    <location>
        <begin position="409"/>
        <end position="516"/>
    </location>
</feature>
<evidence type="ECO:0000256" key="3">
    <source>
        <dbReference type="ARBA" id="ARBA00039658"/>
    </source>
</evidence>
<dbReference type="Ensembl" id="ENSGMOT00000052640.1">
    <property type="protein sequence ID" value="ENSGMOP00000060087.1"/>
    <property type="gene ID" value="ENSGMOG00000024789.1"/>
</dbReference>
<dbReference type="InterPro" id="IPR000477">
    <property type="entry name" value="RT_dom"/>
</dbReference>
<evidence type="ECO:0000256" key="2">
    <source>
        <dbReference type="ARBA" id="ARBA00012180"/>
    </source>
</evidence>
<dbReference type="InterPro" id="IPR050951">
    <property type="entry name" value="Retrovirus_Pol_polyprotein"/>
</dbReference>
<dbReference type="SUPFAM" id="SSF56672">
    <property type="entry name" value="DNA/RNA polymerases"/>
    <property type="match status" value="1"/>
</dbReference>
<dbReference type="SUPFAM" id="SSF50630">
    <property type="entry name" value="Acid proteases"/>
    <property type="match status" value="1"/>
</dbReference>
<evidence type="ECO:0000256" key="4">
    <source>
        <dbReference type="PROSITE-ProRule" id="PRU00047"/>
    </source>
</evidence>
<evidence type="ECO:0000259" key="6">
    <source>
        <dbReference type="PROSITE" id="PS50158"/>
    </source>
</evidence>
<evidence type="ECO:0000256" key="5">
    <source>
        <dbReference type="SAM" id="MobiDB-lite"/>
    </source>
</evidence>
<feature type="domain" description="Integrase catalytic" evidence="8">
    <location>
        <begin position="648"/>
        <end position="806"/>
    </location>
</feature>
<dbReference type="InterPro" id="IPR036875">
    <property type="entry name" value="Znf_CCHC_sf"/>
</dbReference>
<dbReference type="PANTHER" id="PTHR37984:SF15">
    <property type="entry name" value="INTEGRASE CATALYTIC DOMAIN-CONTAINING PROTEIN"/>
    <property type="match status" value="1"/>
</dbReference>
<dbReference type="GeneTree" id="ENSGT01050000244855"/>
<dbReference type="SUPFAM" id="SSF47353">
    <property type="entry name" value="Retrovirus capsid dimerization domain-like"/>
    <property type="match status" value="1"/>
</dbReference>
<dbReference type="FunFam" id="1.10.340.70:FF:000001">
    <property type="entry name" value="Retrovirus-related Pol polyprotein from transposon gypsy-like Protein"/>
    <property type="match status" value="1"/>
</dbReference>
<feature type="domain" description="Reverse transcriptase" evidence="7">
    <location>
        <begin position="1021"/>
        <end position="1166"/>
    </location>
</feature>
<dbReference type="SMART" id="SM00343">
    <property type="entry name" value="ZnF_C2HC"/>
    <property type="match status" value="1"/>
</dbReference>
<dbReference type="AlphaFoldDB" id="A0A8C5CFN3"/>
<dbReference type="Pfam" id="PF17921">
    <property type="entry name" value="Integrase_H2C2"/>
    <property type="match status" value="1"/>
</dbReference>
<reference evidence="9" key="2">
    <citation type="submission" date="2025-09" db="UniProtKB">
        <authorList>
            <consortium name="Ensembl"/>
        </authorList>
    </citation>
    <scope>IDENTIFICATION</scope>
</reference>
<dbReference type="InterPro" id="IPR041588">
    <property type="entry name" value="Integrase_H2C2"/>
</dbReference>
<name>A0A8C5CFN3_GADMO</name>
<comment type="similarity">
    <text evidence="1">Belongs to the beta type-B retroviral polymerase family. HERV class-II K(HML-2) pol subfamily.</text>
</comment>
<dbReference type="Pfam" id="PF00665">
    <property type="entry name" value="rve"/>
    <property type="match status" value="1"/>
</dbReference>
<dbReference type="InterPro" id="IPR001878">
    <property type="entry name" value="Znf_CCHC"/>
</dbReference>
<reference evidence="9" key="1">
    <citation type="submission" date="2025-08" db="UniProtKB">
        <authorList>
            <consortium name="Ensembl"/>
        </authorList>
    </citation>
    <scope>IDENTIFICATION</scope>
</reference>
<dbReference type="InterPro" id="IPR036397">
    <property type="entry name" value="RNaseH_sf"/>
</dbReference>
<dbReference type="InterPro" id="IPR054465">
    <property type="entry name" value="Integrase_p58-like_C"/>
</dbReference>
<dbReference type="EC" id="3.1.26.4" evidence="2"/>
<keyword evidence="4" id="KW-0862">Zinc</keyword>
<dbReference type="FunFam" id="3.30.420.10:FF:000032">
    <property type="entry name" value="Retrovirus-related Pol polyprotein from transposon 297-like Protein"/>
    <property type="match status" value="1"/>
</dbReference>
<accession>A0A8C5CFN3</accession>
<evidence type="ECO:0000256" key="1">
    <source>
        <dbReference type="ARBA" id="ARBA00010879"/>
    </source>
</evidence>
<keyword evidence="10" id="KW-1185">Reference proteome</keyword>
<dbReference type="Proteomes" id="UP000694546">
    <property type="component" value="Chromosome 21"/>
</dbReference>
<organism evidence="9 10">
    <name type="scientific">Gadus morhua</name>
    <name type="common">Atlantic cod</name>
    <dbReference type="NCBI Taxonomy" id="8049"/>
    <lineage>
        <taxon>Eukaryota</taxon>
        <taxon>Metazoa</taxon>
        <taxon>Chordata</taxon>
        <taxon>Craniata</taxon>
        <taxon>Vertebrata</taxon>
        <taxon>Euteleostomi</taxon>
        <taxon>Actinopterygii</taxon>
        <taxon>Neopterygii</taxon>
        <taxon>Teleostei</taxon>
        <taxon>Neoteleostei</taxon>
        <taxon>Acanthomorphata</taxon>
        <taxon>Zeiogadaria</taxon>
        <taxon>Gadariae</taxon>
        <taxon>Gadiformes</taxon>
        <taxon>Gadoidei</taxon>
        <taxon>Gadidae</taxon>
        <taxon>Gadus</taxon>
    </lineage>
</organism>
<dbReference type="PROSITE" id="PS50158">
    <property type="entry name" value="ZF_CCHC"/>
    <property type="match status" value="1"/>
</dbReference>
<dbReference type="InterPro" id="IPR001584">
    <property type="entry name" value="Integrase_cat-core"/>
</dbReference>
<keyword evidence="4" id="KW-0479">Metal-binding</keyword>
<dbReference type="GO" id="GO:0008270">
    <property type="term" value="F:zinc ion binding"/>
    <property type="evidence" value="ECO:0007669"/>
    <property type="project" value="UniProtKB-KW"/>
</dbReference>
<dbReference type="Gene3D" id="3.30.70.270">
    <property type="match status" value="1"/>
</dbReference>
<dbReference type="Gene3D" id="2.40.70.10">
    <property type="entry name" value="Acid Proteases"/>
    <property type="match status" value="1"/>
</dbReference>
<dbReference type="Pfam" id="PF00078">
    <property type="entry name" value="RVT_1"/>
    <property type="match status" value="1"/>
</dbReference>
<dbReference type="PROSITE" id="PS50878">
    <property type="entry name" value="RT_POL"/>
    <property type="match status" value="1"/>
</dbReference>
<dbReference type="Pfam" id="PF22938">
    <property type="entry name" value="Integrase_p58_C"/>
    <property type="match status" value="1"/>
</dbReference>
<evidence type="ECO:0000259" key="7">
    <source>
        <dbReference type="PROSITE" id="PS50878"/>
    </source>
</evidence>
<feature type="compositionally biased region" description="Polar residues" evidence="5">
    <location>
        <begin position="1"/>
        <end position="10"/>
    </location>
</feature>
<feature type="region of interest" description="Disordered" evidence="5">
    <location>
        <begin position="225"/>
        <end position="266"/>
    </location>
</feature>
<dbReference type="SUPFAM" id="SSF53098">
    <property type="entry name" value="Ribonuclease H-like"/>
    <property type="match status" value="1"/>
</dbReference>
<evidence type="ECO:0000259" key="8">
    <source>
        <dbReference type="PROSITE" id="PS50994"/>
    </source>
</evidence>
<dbReference type="InterPro" id="IPR021109">
    <property type="entry name" value="Peptidase_aspartic_dom_sf"/>
</dbReference>
<dbReference type="GO" id="GO:0004523">
    <property type="term" value="F:RNA-DNA hybrid ribonuclease activity"/>
    <property type="evidence" value="ECO:0007669"/>
    <property type="project" value="UniProtKB-EC"/>
</dbReference>
<sequence>MVENAGNLTSLRIIRNHPPNPDAEPGSRRRRRTAAPARHHGEPRSSPRGGDKAHPASGARGSDSRSNQPPHQARTGRRRGGVLGGIREARREQWPEDQWAHILSPFLTGPAQQASQDLTPEHASQYPTLKQAILAYYGHSLAARAQRFHVWRFDMRGAVRAQISQHGRLIRRWLTTGEGPSILDQVLIDNTIRQLPPDSRRTFAHHRPDTVDELIRQLENWQVAQQLGGGPRTPSRAAEPRGDQRGPGAGQQGVPPRPQSVAPGLREDRRCYTCGQTGHLARQCTGNRDVSMPSAFADGGRPGPCLLTNCWAHQTSGAPTIPVRVGKKDTEALLDTGSVVTLLRPDLEGGRRGEPIEVACVHGDTRTYDTCHVVVRTPRGVYVTRAGIVPNLPVPLLIGRDCPLLTRLLNTGPSSRLRRDPSRRTGRTVRPAYGARPAPGTPAEASEEDGGRTHPARHPSALGGRVPPSGDAGTALGHAGHPDGNRAVRSTGRLRELPEFSDFLPTGRGGRTHRPGQFASAQLQDDALKHAWSHVLAHEGQARDSVSRLPHPHFSTRGGLLYRVVEKGGEVVEQLLVPRPYISKVLFMAHSHLLGAHLGMDKTRERVLARFYWPGVKGDVVRYCQSCPECQRTAPRPTARNPLIPMPIIEVPFERIALDIVGPLPKTSRGHRYILVIVDYATRYPEALPLRAATTKAVARELMLLFSRVGIAREVLTDQGSCFMSRVMKQLLSLLQVSQLRTSVYHPQTDGLVERFNKTLKQMLKKVMDADGKNCDQLLPHVLFAVREVPQASTGFSPFELLYGRRPRGLLDLAKEAWESRPSPDRTLVDHVEQVRDRMAQVWPIVRDHLRQAQQAQARVYNRGAQLRLFRPGDLVMVLIPTSECKFLAKWQGPYEVMEQVGSVNYRVRQPGRRKPTQLYHVNLLKQWRANPTPTAPATLALAARCDIPAVPMGEDLSPAQKQDLEEVILQHQDVFSELPGRTTRTQHDIKTAPGITVRVPPYQVPEARRIAIRKEVTRMLRLRVIEESRSAWSSPVVLVPKPDGSFRFCNDFRKLNAVSEFDAYPMPRVDELIERLGPARYLTTLDLTKGYWQVPLTRNAREKTAFATPGGLYQYTVLPFGVHGALATFQRMMDQILRPHQAYAAAYIDDIIIHSASWDMQSWRS</sequence>
<proteinExistence type="inferred from homology"/>
<feature type="region of interest" description="Disordered" evidence="5">
    <location>
        <begin position="1"/>
        <end position="83"/>
    </location>
</feature>
<feature type="domain" description="CCHC-type" evidence="6">
    <location>
        <begin position="269"/>
        <end position="284"/>
    </location>
</feature>
<dbReference type="Gene3D" id="1.10.340.70">
    <property type="match status" value="1"/>
</dbReference>
<dbReference type="InterPro" id="IPR043502">
    <property type="entry name" value="DNA/RNA_pol_sf"/>
</dbReference>
<protein>
    <recommendedName>
        <fullName evidence="3">Gypsy retrotransposon integrase-like protein 1</fullName>
        <ecNumber evidence="2">3.1.26.4</ecNumber>
    </recommendedName>
</protein>
<dbReference type="InterPro" id="IPR043128">
    <property type="entry name" value="Rev_trsase/Diguanyl_cyclase"/>
</dbReference>
<dbReference type="Pfam" id="PF00098">
    <property type="entry name" value="zf-CCHC"/>
    <property type="match status" value="1"/>
</dbReference>
<dbReference type="PROSITE" id="PS50994">
    <property type="entry name" value="INTEGRASE"/>
    <property type="match status" value="1"/>
</dbReference>
<dbReference type="PANTHER" id="PTHR37984">
    <property type="entry name" value="PROTEIN CBG26694"/>
    <property type="match status" value="1"/>
</dbReference>